<feature type="compositionally biased region" description="Polar residues" evidence="1">
    <location>
        <begin position="606"/>
        <end position="618"/>
    </location>
</feature>
<feature type="compositionally biased region" description="Polar residues" evidence="1">
    <location>
        <begin position="299"/>
        <end position="337"/>
    </location>
</feature>
<dbReference type="GO" id="GO:0046982">
    <property type="term" value="F:protein heterodimerization activity"/>
    <property type="evidence" value="ECO:0007669"/>
    <property type="project" value="InterPro"/>
</dbReference>
<protein>
    <submittedName>
        <fullName evidence="2">Uncharacterized protein</fullName>
    </submittedName>
</protein>
<feature type="compositionally biased region" description="Acidic residues" evidence="1">
    <location>
        <begin position="542"/>
        <end position="553"/>
    </location>
</feature>
<evidence type="ECO:0000313" key="2">
    <source>
        <dbReference type="EMBL" id="KAF0490878.1"/>
    </source>
</evidence>
<feature type="region of interest" description="Disordered" evidence="1">
    <location>
        <begin position="963"/>
        <end position="991"/>
    </location>
</feature>
<evidence type="ECO:0000256" key="1">
    <source>
        <dbReference type="SAM" id="MobiDB-lite"/>
    </source>
</evidence>
<feature type="compositionally biased region" description="Polar residues" evidence="1">
    <location>
        <begin position="982"/>
        <end position="991"/>
    </location>
</feature>
<feature type="compositionally biased region" description="Polar residues" evidence="1">
    <location>
        <begin position="279"/>
        <end position="292"/>
    </location>
</feature>
<feature type="compositionally biased region" description="Polar residues" evidence="1">
    <location>
        <begin position="748"/>
        <end position="763"/>
    </location>
</feature>
<feature type="compositionally biased region" description="Basic and acidic residues" evidence="1">
    <location>
        <begin position="511"/>
        <end position="532"/>
    </location>
</feature>
<accession>A0A8H4AG10</accession>
<feature type="compositionally biased region" description="Basic and acidic residues" evidence="1">
    <location>
        <begin position="963"/>
        <end position="981"/>
    </location>
</feature>
<name>A0A8H4AG10_GIGMA</name>
<feature type="region of interest" description="Disordered" evidence="1">
    <location>
        <begin position="1004"/>
        <end position="1038"/>
    </location>
</feature>
<feature type="compositionally biased region" description="Low complexity" evidence="1">
    <location>
        <begin position="388"/>
        <end position="398"/>
    </location>
</feature>
<dbReference type="AlphaFoldDB" id="A0A8H4AG10"/>
<comment type="caution">
    <text evidence="2">The sequence shown here is derived from an EMBL/GenBank/DDBJ whole genome shotgun (WGS) entry which is preliminary data.</text>
</comment>
<feature type="region of interest" description="Disordered" evidence="1">
    <location>
        <begin position="746"/>
        <end position="766"/>
    </location>
</feature>
<gene>
    <name evidence="2" type="ORF">F8M41_021882</name>
</gene>
<proteinExistence type="predicted"/>
<feature type="region of interest" description="Disordered" evidence="1">
    <location>
        <begin position="606"/>
        <end position="625"/>
    </location>
</feature>
<feature type="region of interest" description="Disordered" evidence="1">
    <location>
        <begin position="266"/>
        <end position="432"/>
    </location>
</feature>
<feature type="region of interest" description="Disordered" evidence="1">
    <location>
        <begin position="630"/>
        <end position="652"/>
    </location>
</feature>
<dbReference type="Proteomes" id="UP000439903">
    <property type="component" value="Unassembled WGS sequence"/>
</dbReference>
<evidence type="ECO:0000313" key="3">
    <source>
        <dbReference type="Proteomes" id="UP000439903"/>
    </source>
</evidence>
<organism evidence="2 3">
    <name type="scientific">Gigaspora margarita</name>
    <dbReference type="NCBI Taxonomy" id="4874"/>
    <lineage>
        <taxon>Eukaryota</taxon>
        <taxon>Fungi</taxon>
        <taxon>Fungi incertae sedis</taxon>
        <taxon>Mucoromycota</taxon>
        <taxon>Glomeromycotina</taxon>
        <taxon>Glomeromycetes</taxon>
        <taxon>Diversisporales</taxon>
        <taxon>Gigasporaceae</taxon>
        <taxon>Gigaspora</taxon>
    </lineage>
</organism>
<reference evidence="2 3" key="1">
    <citation type="journal article" date="2019" name="Environ. Microbiol.">
        <title>At the nexus of three kingdoms: the genome of the mycorrhizal fungus Gigaspora margarita provides insights into plant, endobacterial and fungal interactions.</title>
        <authorList>
            <person name="Venice F."/>
            <person name="Ghignone S."/>
            <person name="Salvioli di Fossalunga A."/>
            <person name="Amselem J."/>
            <person name="Novero M."/>
            <person name="Xianan X."/>
            <person name="Sedzielewska Toro K."/>
            <person name="Morin E."/>
            <person name="Lipzen A."/>
            <person name="Grigoriev I.V."/>
            <person name="Henrissat B."/>
            <person name="Martin F.M."/>
            <person name="Bonfante P."/>
        </authorList>
    </citation>
    <scope>NUCLEOTIDE SEQUENCE [LARGE SCALE GENOMIC DNA]</scope>
    <source>
        <strain evidence="2 3">BEG34</strain>
    </source>
</reference>
<feature type="region of interest" description="Disordered" evidence="1">
    <location>
        <begin position="511"/>
        <end position="559"/>
    </location>
</feature>
<sequence length="1140" mass="128390">MVEDITKNTYYISQRAANTIIADITPYRISSEALAVINHFLDEFLFLLVESSCSLSLENIKLSILNVLPTHLGKNSIKEADFELKTFLESGNFDKNLEKTVELLNPYPIQRIFEQFRIKCKYYSTLSEQNFSINDRDPKTMPGLHESDGIYISPSLAIYMTAILEYVGEHILILVANALKQQGDVTIAKANEVYLALTDSQVLPAFQRTSLREKMEETLSILLKSQDCNITLSPTSPMTPLSANITDGNITFRSLGIIAPSSPISDDDFTSRFSEGGISPSSMTNVDNNTPFRSPPNSPTKVDNTTFRSPPNSPTKVTFRSPPSSPTKVDNTTFRSPPNSPTKVAFRSPPSSPTKVGDIISRSPEATSPSSPIKGGIMISQSPKTYSPTTPTTPTTPTKMIPRSPGAIPPSPIKQNFHNEIGGGPRKGSVDSALWNRSSASQNQIFGRTSLESKNNIGIHYSKHKLKERDIKSISSLDEIDKAKSFEHLISNNQNLTLKVSLTSNRMKTIETQKQEEPRKYEPREPVARERLIPPTKSESQNNEEDDDDDLDEFINGGKKKPKESLFEFLKNTDPEEIFNKPTGKLKRKDSKLDLLQKRLFANKSASSSIGRSTTGPSYPNGRPRHIPLIPSGRLSTSEIRSSSNNTNTLHHSKSLDHLSTIYNSRSKENNNIYDNLYNRQKPRSESLKFNEDDYSIINYERPSNRFDTQDLIDFLNTSTPPNDATFTEKKEKIFTKLLSKLRISSKGKYNNGSQRSNNNKSVNKPKYIKIQIPEILRKEETQEQKDNNHRVQENYVIKSVKLNPLPVRKSSLKSLKGAKHDDKNLSTNNLLHTPLSNNDSISKSNGDNNITIVNYNNNGDVSKSNIINNDINIVSTTNDISCANNINNTSNNYHSNDIIGINNNNINNNDVDIVNDKVTIVDDDKVTIVDDDKVTIVDDKVTIVDDKVTIVDDKVTIVDDKDDRDIDKNNNDDDTKESEQFKQQTISYTTNNSDVVNDKVIIVEDKDDEDIDNKNNNNDDDTKEFEQSEQSKQPIIDHTIDDINDSDVVNDKDIIVNDDKDDQDMDNKNNNNDDYTKEFEQSKQQIINYTVDNFLHDIIFMEPEIEESNDESEQNLISEFTNDELLVVEWLLIGSELVL</sequence>
<feature type="region of interest" description="Disordered" evidence="1">
    <location>
        <begin position="1056"/>
        <end position="1076"/>
    </location>
</feature>
<dbReference type="EMBL" id="WTPW01000658">
    <property type="protein sequence ID" value="KAF0490878.1"/>
    <property type="molecule type" value="Genomic_DNA"/>
</dbReference>
<dbReference type="InterPro" id="IPR009072">
    <property type="entry name" value="Histone-fold"/>
</dbReference>
<keyword evidence="3" id="KW-1185">Reference proteome</keyword>
<dbReference type="Gene3D" id="1.10.20.10">
    <property type="entry name" value="Histone, subunit A"/>
    <property type="match status" value="1"/>
</dbReference>
<dbReference type="OrthoDB" id="2442078at2759"/>